<evidence type="ECO:0000313" key="2">
    <source>
        <dbReference type="Proteomes" id="UP000293162"/>
    </source>
</evidence>
<dbReference type="AlphaFoldDB" id="A0A4Q5LTV0"/>
<evidence type="ECO:0008006" key="3">
    <source>
        <dbReference type="Google" id="ProtNLM"/>
    </source>
</evidence>
<dbReference type="OrthoDB" id="955130at2"/>
<dbReference type="InterPro" id="IPR020891">
    <property type="entry name" value="UPF0758_CS"/>
</dbReference>
<gene>
    <name evidence="1" type="ORF">EWM59_25005</name>
</gene>
<protein>
    <recommendedName>
        <fullName evidence="3">RadC-like JAB domain-containing protein</fullName>
    </recommendedName>
</protein>
<accession>A0A4Q5LTV0</accession>
<comment type="caution">
    <text evidence="1">The sequence shown here is derived from an EMBL/GenBank/DDBJ whole genome shotgun (WGS) entry which is preliminary data.</text>
</comment>
<proteinExistence type="predicted"/>
<dbReference type="Proteomes" id="UP000293162">
    <property type="component" value="Unassembled WGS sequence"/>
</dbReference>
<sequence length="172" mass="20573">MDDLHYPLPQDDAKTIELAIQKIRYDVTENLYIFKNGKQKRRFKGDVNFVSLSNKYAFELKDGTLVHNHPSGSSFSPQDIQIAIQHNVKDFYLVTPNYLFYIKRPTKGWNIDFNSELIEEQLNALQTLALQLIENEIVKNQMSIYEKEIEFFHYLWILFFDVHEIYYQKREI</sequence>
<dbReference type="PROSITE" id="PS01302">
    <property type="entry name" value="UPF0758"/>
    <property type="match status" value="1"/>
</dbReference>
<evidence type="ECO:0000313" key="1">
    <source>
        <dbReference type="EMBL" id="RYU92863.1"/>
    </source>
</evidence>
<dbReference type="EMBL" id="SEWF01000068">
    <property type="protein sequence ID" value="RYU92863.1"/>
    <property type="molecule type" value="Genomic_DNA"/>
</dbReference>
<name>A0A4Q5LTV0_9BACT</name>
<dbReference type="RefSeq" id="WP_130023972.1">
    <property type="nucleotide sequence ID" value="NZ_SEWF01000068.1"/>
</dbReference>
<keyword evidence="2" id="KW-1185">Reference proteome</keyword>
<organism evidence="1 2">
    <name type="scientific">Emticicia agri</name>
    <dbReference type="NCBI Taxonomy" id="2492393"/>
    <lineage>
        <taxon>Bacteria</taxon>
        <taxon>Pseudomonadati</taxon>
        <taxon>Bacteroidota</taxon>
        <taxon>Cytophagia</taxon>
        <taxon>Cytophagales</taxon>
        <taxon>Leadbetterellaceae</taxon>
        <taxon>Emticicia</taxon>
    </lineage>
</organism>
<reference evidence="1 2" key="1">
    <citation type="submission" date="2019-02" db="EMBL/GenBank/DDBJ databases">
        <title>Bacterial novel species Emticicia sp. 17J42-9 isolated from soil.</title>
        <authorList>
            <person name="Jung H.-Y."/>
        </authorList>
    </citation>
    <scope>NUCLEOTIDE SEQUENCE [LARGE SCALE GENOMIC DNA]</scope>
    <source>
        <strain evidence="1 2">17J42-9</strain>
    </source>
</reference>